<evidence type="ECO:0000256" key="1">
    <source>
        <dbReference type="ARBA" id="ARBA00004371"/>
    </source>
</evidence>
<gene>
    <name evidence="13" type="ORF">PODLI_1B006884</name>
</gene>
<evidence type="ECO:0000313" key="14">
    <source>
        <dbReference type="Proteomes" id="UP001178461"/>
    </source>
</evidence>
<evidence type="ECO:0000256" key="2">
    <source>
        <dbReference type="ARBA" id="ARBA00004514"/>
    </source>
</evidence>
<evidence type="ECO:0000256" key="6">
    <source>
        <dbReference type="ARBA" id="ARBA00022514"/>
    </source>
</evidence>
<dbReference type="InterPro" id="IPR008996">
    <property type="entry name" value="IL1/FGF"/>
</dbReference>
<evidence type="ECO:0000256" key="12">
    <source>
        <dbReference type="RuleBase" id="RU003753"/>
    </source>
</evidence>
<dbReference type="SMART" id="SM00125">
    <property type="entry name" value="IL1"/>
    <property type="match status" value="1"/>
</dbReference>
<dbReference type="GO" id="GO:0005764">
    <property type="term" value="C:lysosome"/>
    <property type="evidence" value="ECO:0007669"/>
    <property type="project" value="UniProtKB-SubCell"/>
</dbReference>
<proteinExistence type="inferred from homology"/>
<dbReference type="Gene3D" id="2.80.10.50">
    <property type="match status" value="1"/>
</dbReference>
<dbReference type="SUPFAM" id="SSF50353">
    <property type="entry name" value="Cytokine"/>
    <property type="match status" value="1"/>
</dbReference>
<keyword evidence="7 12" id="KW-0964">Secreted</keyword>
<dbReference type="GO" id="GO:0071222">
    <property type="term" value="P:cellular response to lipopolysaccharide"/>
    <property type="evidence" value="ECO:0007669"/>
    <property type="project" value="TreeGrafter"/>
</dbReference>
<dbReference type="GO" id="GO:0001660">
    <property type="term" value="P:fever generation"/>
    <property type="evidence" value="ECO:0007669"/>
    <property type="project" value="UniProtKB-KW"/>
</dbReference>
<dbReference type="Pfam" id="PF00340">
    <property type="entry name" value="IL1"/>
    <property type="match status" value="1"/>
</dbReference>
<evidence type="ECO:0000256" key="4">
    <source>
        <dbReference type="ARBA" id="ARBA00010448"/>
    </source>
</evidence>
<evidence type="ECO:0000256" key="5">
    <source>
        <dbReference type="ARBA" id="ARBA00022490"/>
    </source>
</evidence>
<dbReference type="GO" id="GO:0005149">
    <property type="term" value="F:interleukin-1 receptor binding"/>
    <property type="evidence" value="ECO:0007669"/>
    <property type="project" value="UniProtKB-UniRule"/>
</dbReference>
<dbReference type="AlphaFoldDB" id="A0AA35KRW5"/>
<dbReference type="Proteomes" id="UP001178461">
    <property type="component" value="Chromosome 8"/>
</dbReference>
<dbReference type="GO" id="GO:0006955">
    <property type="term" value="P:immune response"/>
    <property type="evidence" value="ECO:0007669"/>
    <property type="project" value="InterPro"/>
</dbReference>
<keyword evidence="9" id="KW-0395">Inflammatory response</keyword>
<evidence type="ECO:0000256" key="9">
    <source>
        <dbReference type="ARBA" id="ARBA00023198"/>
    </source>
</evidence>
<protein>
    <recommendedName>
        <fullName evidence="12">Interleukin-1</fullName>
    </recommendedName>
</protein>
<keyword evidence="10" id="KW-0458">Lysosome</keyword>
<comment type="similarity">
    <text evidence="4 12">Belongs to the IL-1 family.</text>
</comment>
<evidence type="ECO:0000256" key="7">
    <source>
        <dbReference type="ARBA" id="ARBA00022525"/>
    </source>
</evidence>
<dbReference type="PRINTS" id="PR00264">
    <property type="entry name" value="INTERLEUKIN1"/>
</dbReference>
<name>A0AA35KRW5_9SAUR</name>
<evidence type="ECO:0000256" key="3">
    <source>
        <dbReference type="ARBA" id="ARBA00004550"/>
    </source>
</evidence>
<dbReference type="InterPro" id="IPR000975">
    <property type="entry name" value="IL-1_fam"/>
</dbReference>
<dbReference type="GO" id="GO:0005125">
    <property type="term" value="F:cytokine activity"/>
    <property type="evidence" value="ECO:0007669"/>
    <property type="project" value="UniProtKB-UniRule"/>
</dbReference>
<dbReference type="EMBL" id="OX395133">
    <property type="protein sequence ID" value="CAI5783186.1"/>
    <property type="molecule type" value="Genomic_DNA"/>
</dbReference>
<evidence type="ECO:0000313" key="13">
    <source>
        <dbReference type="EMBL" id="CAI5783186.1"/>
    </source>
</evidence>
<comment type="subcellular location">
    <subcellularLocation>
        <location evidence="2">Cytoplasm</location>
        <location evidence="2">Cytosol</location>
    </subcellularLocation>
    <subcellularLocation>
        <location evidence="1">Lysosome</location>
    </subcellularLocation>
    <subcellularLocation>
        <location evidence="3">Secreted</location>
        <location evidence="3">Extracellular exosome</location>
    </subcellularLocation>
</comment>
<dbReference type="GO" id="GO:0019221">
    <property type="term" value="P:cytokine-mediated signaling pathway"/>
    <property type="evidence" value="ECO:0007669"/>
    <property type="project" value="TreeGrafter"/>
</dbReference>
<evidence type="ECO:0000256" key="11">
    <source>
        <dbReference type="ARBA" id="ARBA00023246"/>
    </source>
</evidence>
<dbReference type="GO" id="GO:0005615">
    <property type="term" value="C:extracellular space"/>
    <property type="evidence" value="ECO:0007669"/>
    <property type="project" value="UniProtKB-KW"/>
</dbReference>
<dbReference type="PANTHER" id="PTHR10078">
    <property type="entry name" value="INTERLEUKIN-1 FAMILY MEMBER"/>
    <property type="match status" value="1"/>
</dbReference>
<evidence type="ECO:0000256" key="10">
    <source>
        <dbReference type="ARBA" id="ARBA00023228"/>
    </source>
</evidence>
<organism evidence="13 14">
    <name type="scientific">Podarcis lilfordi</name>
    <name type="common">Lilford's wall lizard</name>
    <dbReference type="NCBI Taxonomy" id="74358"/>
    <lineage>
        <taxon>Eukaryota</taxon>
        <taxon>Metazoa</taxon>
        <taxon>Chordata</taxon>
        <taxon>Craniata</taxon>
        <taxon>Vertebrata</taxon>
        <taxon>Euteleostomi</taxon>
        <taxon>Lepidosauria</taxon>
        <taxon>Squamata</taxon>
        <taxon>Bifurcata</taxon>
        <taxon>Unidentata</taxon>
        <taxon>Episquamata</taxon>
        <taxon>Laterata</taxon>
        <taxon>Lacertibaenia</taxon>
        <taxon>Lacertidae</taxon>
        <taxon>Podarcis</taxon>
    </lineage>
</organism>
<keyword evidence="13" id="KW-0675">Receptor</keyword>
<dbReference type="GO" id="GO:0010628">
    <property type="term" value="P:positive regulation of gene expression"/>
    <property type="evidence" value="ECO:0007669"/>
    <property type="project" value="TreeGrafter"/>
</dbReference>
<sequence length="255" mass="28825">MARVPDVLLRDISEEEMEMEFSFGNEISFYQSFQHAGILSVLEDAATKPSTQPPRRRRPSRSRLFTDADLSAMLTSNLVEGPSSFAEASLVSSGLPSAYTYDKVQRWTIQDLDNKCFFLDGTPGQPKLLALHLQVNDKPVELDLRFYRSPLGSDANSGQLVALDIVDSKLYLTCVKEGDGCRLQLEEAEKPLKEISGDNQKYLFYYKPTSPASETFTFQSLICPGWYMATPNDNGYVQMHNVIGERFYTDFHLFL</sequence>
<accession>A0AA35KRW5</accession>
<keyword evidence="14" id="KW-1185">Reference proteome</keyword>
<dbReference type="GO" id="GO:0005829">
    <property type="term" value="C:cytosol"/>
    <property type="evidence" value="ECO:0007669"/>
    <property type="project" value="UniProtKB-SubCell"/>
</dbReference>
<keyword evidence="11" id="KW-0497">Mitogen</keyword>
<dbReference type="PANTHER" id="PTHR10078:SF30">
    <property type="entry name" value="INTERLEUKIN-1 BETA"/>
    <property type="match status" value="1"/>
</dbReference>
<keyword evidence="5" id="KW-0963">Cytoplasm</keyword>
<reference evidence="13" key="1">
    <citation type="submission" date="2022-12" db="EMBL/GenBank/DDBJ databases">
        <authorList>
            <person name="Alioto T."/>
            <person name="Alioto T."/>
            <person name="Gomez Garrido J."/>
        </authorList>
    </citation>
    <scope>NUCLEOTIDE SEQUENCE</scope>
</reference>
<dbReference type="GO" id="GO:0051781">
    <property type="term" value="P:positive regulation of cell division"/>
    <property type="evidence" value="ECO:0007669"/>
    <property type="project" value="UniProtKB-KW"/>
</dbReference>
<keyword evidence="6" id="KW-0202">Cytokine</keyword>
<keyword evidence="8" id="KW-0666">Pyrogen</keyword>
<evidence type="ECO:0000256" key="8">
    <source>
        <dbReference type="ARBA" id="ARBA00022620"/>
    </source>
</evidence>